<reference evidence="4" key="1">
    <citation type="journal article" date="2012" name="Nat. Biotechnol.">
        <title>Reference genome sequence of the model plant Setaria.</title>
        <authorList>
            <person name="Bennetzen J.L."/>
            <person name="Schmutz J."/>
            <person name="Wang H."/>
            <person name="Percifield R."/>
            <person name="Hawkins J."/>
            <person name="Pontaroli A.C."/>
            <person name="Estep M."/>
            <person name="Feng L."/>
            <person name="Vaughn J.N."/>
            <person name="Grimwood J."/>
            <person name="Jenkins J."/>
            <person name="Barry K."/>
            <person name="Lindquist E."/>
            <person name="Hellsten U."/>
            <person name="Deshpande S."/>
            <person name="Wang X."/>
            <person name="Wu X."/>
            <person name="Mitros T."/>
            <person name="Triplett J."/>
            <person name="Yang X."/>
            <person name="Ye C.Y."/>
            <person name="Mauro-Herrera M."/>
            <person name="Wang L."/>
            <person name="Li P."/>
            <person name="Sharma M."/>
            <person name="Sharma R."/>
            <person name="Ronald P.C."/>
            <person name="Panaud O."/>
            <person name="Kellogg E.A."/>
            <person name="Brutnell T.P."/>
            <person name="Doust A.N."/>
            <person name="Tuskan G.A."/>
            <person name="Rokhsar D."/>
            <person name="Devos K.M."/>
        </authorList>
    </citation>
    <scope>NUCLEOTIDE SEQUENCE [LARGE SCALE GENOMIC DNA]</scope>
    <source>
        <strain evidence="4">cv. Yugu1</strain>
    </source>
</reference>
<dbReference type="InterPro" id="IPR040256">
    <property type="entry name" value="At4g02000-like"/>
</dbReference>
<dbReference type="EnsemblPlants" id="KQL29199">
    <property type="protein sequence ID" value="KQL29199"/>
    <property type="gene ID" value="SETIT_019200mg"/>
</dbReference>
<accession>K3YY50</accession>
<keyword evidence="1" id="KW-0479">Metal-binding</keyword>
<name>K3YY50_SETIT</name>
<dbReference type="PANTHER" id="PTHR31286">
    <property type="entry name" value="GLYCINE-RICH CELL WALL STRUCTURAL PROTEIN 1.8-LIKE"/>
    <property type="match status" value="1"/>
</dbReference>
<dbReference type="EMBL" id="AGNK02000184">
    <property type="status" value="NOT_ANNOTATED_CDS"/>
    <property type="molecule type" value="Genomic_DNA"/>
</dbReference>
<evidence type="ECO:0000259" key="2">
    <source>
        <dbReference type="PROSITE" id="PS50158"/>
    </source>
</evidence>
<dbReference type="PANTHER" id="PTHR31286:SF134">
    <property type="entry name" value="OS01G0559450 PROTEIN"/>
    <property type="match status" value="1"/>
</dbReference>
<dbReference type="Gramene" id="KQL29199">
    <property type="protein sequence ID" value="KQL29199"/>
    <property type="gene ID" value="SETIT_019200mg"/>
</dbReference>
<dbReference type="GO" id="GO:0008270">
    <property type="term" value="F:zinc ion binding"/>
    <property type="evidence" value="ECO:0007669"/>
    <property type="project" value="UniProtKB-KW"/>
</dbReference>
<dbReference type="PROSITE" id="PS50158">
    <property type="entry name" value="ZF_CCHC"/>
    <property type="match status" value="1"/>
</dbReference>
<keyword evidence="4" id="KW-1185">Reference proteome</keyword>
<organism evidence="3 4">
    <name type="scientific">Setaria italica</name>
    <name type="common">Foxtail millet</name>
    <name type="synonym">Panicum italicum</name>
    <dbReference type="NCBI Taxonomy" id="4555"/>
    <lineage>
        <taxon>Eukaryota</taxon>
        <taxon>Viridiplantae</taxon>
        <taxon>Streptophyta</taxon>
        <taxon>Embryophyta</taxon>
        <taxon>Tracheophyta</taxon>
        <taxon>Spermatophyta</taxon>
        <taxon>Magnoliopsida</taxon>
        <taxon>Liliopsida</taxon>
        <taxon>Poales</taxon>
        <taxon>Poaceae</taxon>
        <taxon>PACMAD clade</taxon>
        <taxon>Panicoideae</taxon>
        <taxon>Panicodae</taxon>
        <taxon>Paniceae</taxon>
        <taxon>Cenchrinae</taxon>
        <taxon>Setaria</taxon>
    </lineage>
</organism>
<dbReference type="STRING" id="4555.K3YY50"/>
<keyword evidence="1" id="KW-0863">Zinc-finger</keyword>
<dbReference type="InterPro" id="IPR036875">
    <property type="entry name" value="Znf_CCHC_sf"/>
</dbReference>
<dbReference type="InterPro" id="IPR001878">
    <property type="entry name" value="Znf_CCHC"/>
</dbReference>
<dbReference type="eggNOG" id="KOG1075">
    <property type="taxonomic scope" value="Eukaryota"/>
</dbReference>
<reference evidence="3" key="2">
    <citation type="submission" date="2018-08" db="UniProtKB">
        <authorList>
            <consortium name="EnsemblPlants"/>
        </authorList>
    </citation>
    <scope>IDENTIFICATION</scope>
    <source>
        <strain evidence="3">Yugu1</strain>
    </source>
</reference>
<dbReference type="Proteomes" id="UP000004995">
    <property type="component" value="Unassembled WGS sequence"/>
</dbReference>
<dbReference type="AlphaFoldDB" id="K3YY50"/>
<protein>
    <recommendedName>
        <fullName evidence="2">CCHC-type domain-containing protein</fullName>
    </recommendedName>
</protein>
<dbReference type="InParanoid" id="K3YY50"/>
<dbReference type="SUPFAM" id="SSF57756">
    <property type="entry name" value="Retrovirus zinc finger-like domains"/>
    <property type="match status" value="1"/>
</dbReference>
<keyword evidence="1" id="KW-0862">Zinc</keyword>
<dbReference type="InterPro" id="IPR025558">
    <property type="entry name" value="DUF4283"/>
</dbReference>
<evidence type="ECO:0000256" key="1">
    <source>
        <dbReference type="PROSITE-ProRule" id="PRU00047"/>
    </source>
</evidence>
<dbReference type="HOGENOM" id="CLU_954440_0_0_1"/>
<dbReference type="GO" id="GO:0003676">
    <property type="term" value="F:nucleic acid binding"/>
    <property type="evidence" value="ECO:0007669"/>
    <property type="project" value="InterPro"/>
</dbReference>
<sequence length="292" mass="32588">MGDREIGSPAVGDLDDVEGNLRHQANLDRRLIVHGKQPLDAIEDEDEFIFEEEELQAKMCGIWDLKGEVVSRDLRDNRYLLEFKSERGLKYVLRGGPWKYRGDALIIVRYDGFTRLSDVVIESIPLWVCLYDILIGMMTDSFVRALGSKIGGVMEIGEAVRDFKRVRVNFPLANALQPSVHIRVKGHGVMVFLVKHEGVPHFCFTCGRIGHADRECPDEVHGDGGVRYGTKLRASPHKKEVGRTISFHASPPAAKRGLNFSGGQRDRVLASLKPQMSEGAHSYSAFSGGVHH</sequence>
<proteinExistence type="predicted"/>
<evidence type="ECO:0000313" key="4">
    <source>
        <dbReference type="Proteomes" id="UP000004995"/>
    </source>
</evidence>
<evidence type="ECO:0000313" key="3">
    <source>
        <dbReference type="EnsemblPlants" id="KQL29199"/>
    </source>
</evidence>
<feature type="domain" description="CCHC-type" evidence="2">
    <location>
        <begin position="203"/>
        <end position="218"/>
    </location>
</feature>
<dbReference type="OMA" id="ECPDEVH"/>
<dbReference type="Pfam" id="PF14111">
    <property type="entry name" value="DUF4283"/>
    <property type="match status" value="1"/>
</dbReference>